<gene>
    <name evidence="2" type="ORF">PXEA_LOCUS25256</name>
</gene>
<dbReference type="EMBL" id="CAAALY010126833">
    <property type="protein sequence ID" value="VEL31816.1"/>
    <property type="molecule type" value="Genomic_DNA"/>
</dbReference>
<name>A0A448X9Y6_9PLAT</name>
<keyword evidence="3" id="KW-1185">Reference proteome</keyword>
<protein>
    <submittedName>
        <fullName evidence="2">Uncharacterized protein</fullName>
    </submittedName>
</protein>
<feature type="region of interest" description="Disordered" evidence="1">
    <location>
        <begin position="1"/>
        <end position="63"/>
    </location>
</feature>
<dbReference type="AlphaFoldDB" id="A0A448X9Y6"/>
<evidence type="ECO:0000313" key="2">
    <source>
        <dbReference type="EMBL" id="VEL31816.1"/>
    </source>
</evidence>
<accession>A0A448X9Y6</accession>
<evidence type="ECO:0000313" key="3">
    <source>
        <dbReference type="Proteomes" id="UP000784294"/>
    </source>
</evidence>
<reference evidence="2" key="1">
    <citation type="submission" date="2018-11" db="EMBL/GenBank/DDBJ databases">
        <authorList>
            <consortium name="Pathogen Informatics"/>
        </authorList>
    </citation>
    <scope>NUCLEOTIDE SEQUENCE</scope>
</reference>
<comment type="caution">
    <text evidence="2">The sequence shown here is derived from an EMBL/GenBank/DDBJ whole genome shotgun (WGS) entry which is preliminary data.</text>
</comment>
<evidence type="ECO:0000256" key="1">
    <source>
        <dbReference type="SAM" id="MobiDB-lite"/>
    </source>
</evidence>
<proteinExistence type="predicted"/>
<organism evidence="2 3">
    <name type="scientific">Protopolystoma xenopodis</name>
    <dbReference type="NCBI Taxonomy" id="117903"/>
    <lineage>
        <taxon>Eukaryota</taxon>
        <taxon>Metazoa</taxon>
        <taxon>Spiralia</taxon>
        <taxon>Lophotrochozoa</taxon>
        <taxon>Platyhelminthes</taxon>
        <taxon>Monogenea</taxon>
        <taxon>Polyopisthocotylea</taxon>
        <taxon>Polystomatidea</taxon>
        <taxon>Polystomatidae</taxon>
        <taxon>Protopolystoma</taxon>
    </lineage>
</organism>
<sequence>MGLEDNDGIAESKSPAAADGDNVTLEAVPNEAIPEHALTSSGSNEEQEADSSGIIDGEQQATTGLQDIRVNVSIRFASGAQVTGETETEPVTGKTLNEFTAHPWSSGAPIPTEFCLAASESMRRAKLFQVR</sequence>
<dbReference type="Proteomes" id="UP000784294">
    <property type="component" value="Unassembled WGS sequence"/>
</dbReference>